<proteinExistence type="predicted"/>
<protein>
    <submittedName>
        <fullName evidence="1">Uncharacterized protein</fullName>
    </submittedName>
</protein>
<reference evidence="1" key="1">
    <citation type="submission" date="2022-06" db="EMBL/GenBank/DDBJ databases">
        <title>Physiological and biochemical characterization and genomic elucidation of a strain of the genus Ensifer adhaerens M8 that combines arsenic oxidation and chromium reduction.</title>
        <authorList>
            <person name="Li X."/>
            <person name="Yu c."/>
        </authorList>
    </citation>
    <scope>NUCLEOTIDE SEQUENCE</scope>
    <source>
        <strain evidence="1">M8</strain>
        <plasmid evidence="1">pA</plasmid>
    </source>
</reference>
<evidence type="ECO:0000313" key="2">
    <source>
        <dbReference type="Proteomes" id="UP001055460"/>
    </source>
</evidence>
<dbReference type="Proteomes" id="UP001055460">
    <property type="component" value="Plasmid pA"/>
</dbReference>
<accession>A0A9Q8YBW7</accession>
<keyword evidence="1" id="KW-0614">Plasmid</keyword>
<dbReference type="AlphaFoldDB" id="A0A9Q8YBW7"/>
<dbReference type="EMBL" id="CP098808">
    <property type="protein sequence ID" value="USJ25431.1"/>
    <property type="molecule type" value="Genomic_DNA"/>
</dbReference>
<sequence length="52" mass="6090">MTYVFEVVDEAGAVRNYVAKLMRREADKLVVEYRGLQTRFAIAHIRDWCAVE</sequence>
<name>A0A9Q8YBW7_ENSAD</name>
<dbReference type="RefSeq" id="WP_162728867.1">
    <property type="nucleotide sequence ID" value="NZ_CAXURO020000002.1"/>
</dbReference>
<gene>
    <name evidence="1" type="ORF">NE863_23300</name>
</gene>
<organism evidence="1 2">
    <name type="scientific">Ensifer adhaerens</name>
    <name type="common">Sinorhizobium morelense</name>
    <dbReference type="NCBI Taxonomy" id="106592"/>
    <lineage>
        <taxon>Bacteria</taxon>
        <taxon>Pseudomonadati</taxon>
        <taxon>Pseudomonadota</taxon>
        <taxon>Alphaproteobacteria</taxon>
        <taxon>Hyphomicrobiales</taxon>
        <taxon>Rhizobiaceae</taxon>
        <taxon>Sinorhizobium/Ensifer group</taxon>
        <taxon>Ensifer</taxon>
    </lineage>
</organism>
<geneLocation type="plasmid" evidence="1 2">
    <name>pA</name>
</geneLocation>
<evidence type="ECO:0000313" key="1">
    <source>
        <dbReference type="EMBL" id="USJ25431.1"/>
    </source>
</evidence>